<organism evidence="2 3">
    <name type="scientific">Orrella marina</name>
    <dbReference type="NCBI Taxonomy" id="2163011"/>
    <lineage>
        <taxon>Bacteria</taxon>
        <taxon>Pseudomonadati</taxon>
        <taxon>Pseudomonadota</taxon>
        <taxon>Betaproteobacteria</taxon>
        <taxon>Burkholderiales</taxon>
        <taxon>Alcaligenaceae</taxon>
        <taxon>Orrella</taxon>
    </lineage>
</organism>
<dbReference type="SUPFAM" id="SSF47413">
    <property type="entry name" value="lambda repressor-like DNA-binding domains"/>
    <property type="match status" value="1"/>
</dbReference>
<dbReference type="InterPro" id="IPR014057">
    <property type="entry name" value="HI1420"/>
</dbReference>
<dbReference type="CDD" id="cd00093">
    <property type="entry name" value="HTH_XRE"/>
    <property type="match status" value="1"/>
</dbReference>
<keyword evidence="3" id="KW-1185">Reference proteome</keyword>
<dbReference type="PANTHER" id="PTHR40275">
    <property type="entry name" value="SSL7038 PROTEIN"/>
    <property type="match status" value="1"/>
</dbReference>
<name>A0A2R4XK44_9BURK</name>
<reference evidence="2 3" key="1">
    <citation type="submission" date="2018-04" db="EMBL/GenBank/DDBJ databases">
        <title>Bordetella sp. HZ20 isolated from seawater.</title>
        <authorList>
            <person name="Sun C."/>
        </authorList>
    </citation>
    <scope>NUCLEOTIDE SEQUENCE [LARGE SCALE GENOMIC DNA]</scope>
    <source>
        <strain evidence="2 3">HZ20</strain>
    </source>
</reference>
<dbReference type="AlphaFoldDB" id="A0A2R4XK44"/>
<dbReference type="RefSeq" id="WP_108621547.1">
    <property type="nucleotide sequence ID" value="NZ_CP028901.1"/>
</dbReference>
<accession>A0A2R4XK44</accession>
<dbReference type="PROSITE" id="PS50943">
    <property type="entry name" value="HTH_CROC1"/>
    <property type="match status" value="1"/>
</dbReference>
<protein>
    <submittedName>
        <fullName evidence="2">Putative addiction module antidote protein</fullName>
    </submittedName>
</protein>
<dbReference type="InterPro" id="IPR010982">
    <property type="entry name" value="Lambda_DNA-bd_dom_sf"/>
</dbReference>
<evidence type="ECO:0000313" key="3">
    <source>
        <dbReference type="Proteomes" id="UP000244571"/>
    </source>
</evidence>
<dbReference type="Pfam" id="PF21716">
    <property type="entry name" value="dnstrm_HI1420"/>
    <property type="match status" value="1"/>
</dbReference>
<dbReference type="PANTHER" id="PTHR40275:SF1">
    <property type="entry name" value="SSL7038 PROTEIN"/>
    <property type="match status" value="1"/>
</dbReference>
<dbReference type="Proteomes" id="UP000244571">
    <property type="component" value="Chromosome"/>
</dbReference>
<dbReference type="EMBL" id="CP028901">
    <property type="protein sequence ID" value="AWB34131.1"/>
    <property type="molecule type" value="Genomic_DNA"/>
</dbReference>
<dbReference type="KEGG" id="boz:DBV39_10895"/>
<dbReference type="NCBIfam" id="TIGR02684">
    <property type="entry name" value="dnstrm_HI1420"/>
    <property type="match status" value="1"/>
</dbReference>
<sequence length="97" mass="10726">MKKTQTRPWDSAFHLRTEEEIAAYLDAALEEAGDDPKFIAHALGVIARAHGMSQLAKESGIKRESLYRALSGEGNPEFATIWKVIRALGIRLHAQPA</sequence>
<dbReference type="GO" id="GO:0003677">
    <property type="term" value="F:DNA binding"/>
    <property type="evidence" value="ECO:0007669"/>
    <property type="project" value="InterPro"/>
</dbReference>
<dbReference type="Gene3D" id="1.10.260.40">
    <property type="entry name" value="lambda repressor-like DNA-binding domains"/>
    <property type="match status" value="1"/>
</dbReference>
<dbReference type="OrthoDB" id="9798416at2"/>
<evidence type="ECO:0000259" key="1">
    <source>
        <dbReference type="PROSITE" id="PS50943"/>
    </source>
</evidence>
<dbReference type="InterPro" id="IPR001387">
    <property type="entry name" value="Cro/C1-type_HTH"/>
</dbReference>
<gene>
    <name evidence="2" type="ORF">DBV39_10895</name>
</gene>
<proteinExistence type="predicted"/>
<feature type="domain" description="HTH cro/C1-type" evidence="1">
    <location>
        <begin position="52"/>
        <end position="95"/>
    </location>
</feature>
<evidence type="ECO:0000313" key="2">
    <source>
        <dbReference type="EMBL" id="AWB34131.1"/>
    </source>
</evidence>